<protein>
    <submittedName>
        <fullName evidence="1">Gamma carbonic anhydrase family protein</fullName>
    </submittedName>
</protein>
<dbReference type="Gene3D" id="2.160.10.10">
    <property type="entry name" value="Hexapeptide repeat proteins"/>
    <property type="match status" value="1"/>
</dbReference>
<gene>
    <name evidence="1" type="ORF">A3843_02425</name>
</gene>
<sequence>MTVYALDGVKPTLPSSNEFWIAPSAEVIGHVRLDEEASVWFGAVLRGDNELIYVGARSNIQDGAVLHTDPGCPLTIGTGCTIGHKAILHGCTIGDNALIGMGATVLNGAQIGKNCIIGANALVPEGKVIPDGSLVVGMPGKVVRELSAAQQERLQLSADVYVANWRRFKAGLSIIEE</sequence>
<dbReference type="PANTHER" id="PTHR13061:SF29">
    <property type="entry name" value="GAMMA CARBONIC ANHYDRASE-LIKE 1, MITOCHONDRIAL-RELATED"/>
    <property type="match status" value="1"/>
</dbReference>
<dbReference type="STRING" id="197461.A3843_02425"/>
<dbReference type="RefSeq" id="WP_028480284.1">
    <property type="nucleotide sequence ID" value="NZ_LVVZ01000005.1"/>
</dbReference>
<dbReference type="CDD" id="cd04645">
    <property type="entry name" value="LbH_gamma_CA_like"/>
    <property type="match status" value="1"/>
</dbReference>
<evidence type="ECO:0000313" key="1">
    <source>
        <dbReference type="EMBL" id="OKL45221.1"/>
    </source>
</evidence>
<name>A0A1U7JKP9_9HYPH</name>
<evidence type="ECO:0000313" key="2">
    <source>
        <dbReference type="Proteomes" id="UP000185783"/>
    </source>
</evidence>
<dbReference type="PANTHER" id="PTHR13061">
    <property type="entry name" value="DYNACTIN SUBUNIT P25"/>
    <property type="match status" value="1"/>
</dbReference>
<dbReference type="AlphaFoldDB" id="A0A1U7JKP9"/>
<comment type="caution">
    <text evidence="1">The sequence shown here is derived from an EMBL/GenBank/DDBJ whole genome shotgun (WGS) entry which is preliminary data.</text>
</comment>
<dbReference type="InterPro" id="IPR011004">
    <property type="entry name" value="Trimer_LpxA-like_sf"/>
</dbReference>
<dbReference type="EMBL" id="LVVZ01000005">
    <property type="protein sequence ID" value="OKL45221.1"/>
    <property type="molecule type" value="Genomic_DNA"/>
</dbReference>
<accession>A0A1U7JKP9</accession>
<dbReference type="Proteomes" id="UP000185783">
    <property type="component" value="Unassembled WGS sequence"/>
</dbReference>
<reference evidence="1 2" key="1">
    <citation type="submission" date="2016-03" db="EMBL/GenBank/DDBJ databases">
        <title>Genome sequence of Nesiotobacter sp. nov., a moderately halophilic alphaproteobacterium isolated from the Yellow Sea, China.</title>
        <authorList>
            <person name="Zhang G."/>
            <person name="Zhang R."/>
        </authorList>
    </citation>
    <scope>NUCLEOTIDE SEQUENCE [LARGE SCALE GENOMIC DNA]</scope>
    <source>
        <strain evidence="1 2">WB1-6</strain>
    </source>
</reference>
<proteinExistence type="predicted"/>
<dbReference type="InterPro" id="IPR047324">
    <property type="entry name" value="LbH_gamma_CA-like"/>
</dbReference>
<keyword evidence="2" id="KW-1185">Reference proteome</keyword>
<dbReference type="InterPro" id="IPR001451">
    <property type="entry name" value="Hexapep"/>
</dbReference>
<dbReference type="SUPFAM" id="SSF51161">
    <property type="entry name" value="Trimeric LpxA-like enzymes"/>
    <property type="match status" value="1"/>
</dbReference>
<dbReference type="Pfam" id="PF00132">
    <property type="entry name" value="Hexapep"/>
    <property type="match status" value="1"/>
</dbReference>
<dbReference type="InterPro" id="IPR050484">
    <property type="entry name" value="Transf_Hexapept/Carb_Anhydrase"/>
</dbReference>
<organism evidence="1 2">
    <name type="scientific">Pseudovibrio exalbescens</name>
    <dbReference type="NCBI Taxonomy" id="197461"/>
    <lineage>
        <taxon>Bacteria</taxon>
        <taxon>Pseudomonadati</taxon>
        <taxon>Pseudomonadota</taxon>
        <taxon>Alphaproteobacteria</taxon>
        <taxon>Hyphomicrobiales</taxon>
        <taxon>Stappiaceae</taxon>
        <taxon>Pseudovibrio</taxon>
    </lineage>
</organism>